<keyword evidence="1" id="KW-0472">Membrane</keyword>
<evidence type="ECO:0000313" key="2">
    <source>
        <dbReference type="EMBL" id="GBR51838.1"/>
    </source>
</evidence>
<keyword evidence="1" id="KW-0812">Transmembrane</keyword>
<keyword evidence="3" id="KW-1185">Reference proteome</keyword>
<feature type="transmembrane region" description="Helical" evidence="1">
    <location>
        <begin position="54"/>
        <end position="76"/>
    </location>
</feature>
<evidence type="ECO:0000256" key="1">
    <source>
        <dbReference type="SAM" id="Phobius"/>
    </source>
</evidence>
<feature type="transmembrane region" description="Helical" evidence="1">
    <location>
        <begin position="123"/>
        <end position="146"/>
    </location>
</feature>
<sequence length="181" mass="18057">MAFTYLSAAPELFEGRFGMNPAHYGMLFGVFAVGSIGASAINGVLVGRVNGASLMLWALVCALIGSVASLGIGLLAEYNGSAGAYPEVLLVPMIIAVFLSLAPTGIAGPNAMASALSAQEGQAGSAAALAGTIQYVFGALASALFGLCAHRVAVSLSLFLLGAYALAVILAAKSRSAATRS</sequence>
<dbReference type="InterPro" id="IPR036259">
    <property type="entry name" value="MFS_trans_sf"/>
</dbReference>
<organism evidence="2 3">
    <name type="scientific">Neokomagataea thailandica NBRC 106555</name>
    <dbReference type="NCBI Taxonomy" id="1223520"/>
    <lineage>
        <taxon>Bacteria</taxon>
        <taxon>Pseudomonadati</taxon>
        <taxon>Pseudomonadota</taxon>
        <taxon>Alphaproteobacteria</taxon>
        <taxon>Acetobacterales</taxon>
        <taxon>Acetobacteraceae</taxon>
        <taxon>Neokomagataea</taxon>
    </lineage>
</organism>
<feature type="transmembrane region" description="Helical" evidence="1">
    <location>
        <begin position="24"/>
        <end position="47"/>
    </location>
</feature>
<evidence type="ECO:0008006" key="4">
    <source>
        <dbReference type="Google" id="ProtNLM"/>
    </source>
</evidence>
<proteinExistence type="predicted"/>
<evidence type="ECO:0000313" key="3">
    <source>
        <dbReference type="Proteomes" id="UP001062632"/>
    </source>
</evidence>
<dbReference type="EMBL" id="BAQC01000015">
    <property type="protein sequence ID" value="GBR51838.1"/>
    <property type="molecule type" value="Genomic_DNA"/>
</dbReference>
<gene>
    <name evidence="2" type="ORF">AA106555_0705</name>
</gene>
<feature type="transmembrane region" description="Helical" evidence="1">
    <location>
        <begin position="152"/>
        <end position="172"/>
    </location>
</feature>
<protein>
    <recommendedName>
        <fullName evidence="4">Major facilitator superfamily transporter</fullName>
    </recommendedName>
</protein>
<keyword evidence="1" id="KW-1133">Transmembrane helix</keyword>
<dbReference type="SUPFAM" id="SSF103473">
    <property type="entry name" value="MFS general substrate transporter"/>
    <property type="match status" value="1"/>
</dbReference>
<dbReference type="Gene3D" id="1.20.1720.10">
    <property type="entry name" value="Multidrug resistance protein D"/>
    <property type="match status" value="1"/>
</dbReference>
<reference evidence="2 3" key="1">
    <citation type="submission" date="2013-04" db="EMBL/GenBank/DDBJ databases">
        <title>The genome sequencing project of 58 acetic acid bacteria.</title>
        <authorList>
            <person name="Okamoto-Kainuma A."/>
            <person name="Ishikawa M."/>
            <person name="Umino S."/>
            <person name="Koizumi Y."/>
            <person name="Shiwa Y."/>
            <person name="Yoshikawa H."/>
            <person name="Matsutani M."/>
            <person name="Matsushita K."/>
        </authorList>
    </citation>
    <scope>NUCLEOTIDE SEQUENCE [LARGE SCALE GENOMIC DNA]</scope>
    <source>
        <strain evidence="2 3">NBRC 106555</strain>
    </source>
</reference>
<name>A0ABQ0QNV4_9PROT</name>
<dbReference type="Proteomes" id="UP001062632">
    <property type="component" value="Unassembled WGS sequence"/>
</dbReference>
<feature type="transmembrane region" description="Helical" evidence="1">
    <location>
        <begin position="88"/>
        <end position="111"/>
    </location>
</feature>
<accession>A0ABQ0QNV4</accession>
<comment type="caution">
    <text evidence="2">The sequence shown here is derived from an EMBL/GenBank/DDBJ whole genome shotgun (WGS) entry which is preliminary data.</text>
</comment>